<dbReference type="PANTHER" id="PTHR41248:SF1">
    <property type="entry name" value="NORD PROTEIN"/>
    <property type="match status" value="1"/>
</dbReference>
<dbReference type="SMART" id="SM00327">
    <property type="entry name" value="VWA"/>
    <property type="match status" value="1"/>
</dbReference>
<name>A0A286GJ68_9PROT</name>
<reference evidence="3 4" key="1">
    <citation type="submission" date="2017-09" db="EMBL/GenBank/DDBJ databases">
        <authorList>
            <person name="Ehlers B."/>
            <person name="Leendertz F.H."/>
        </authorList>
    </citation>
    <scope>NUCLEOTIDE SEQUENCE [LARGE SCALE GENOMIC DNA]</scope>
    <source>
        <strain evidence="3 4">USBA 140</strain>
    </source>
</reference>
<evidence type="ECO:0000256" key="1">
    <source>
        <dbReference type="SAM" id="MobiDB-lite"/>
    </source>
</evidence>
<evidence type="ECO:0000313" key="3">
    <source>
        <dbReference type="EMBL" id="SOD95585.1"/>
    </source>
</evidence>
<organism evidence="3 4">
    <name type="scientific">Caenispirillum bisanense</name>
    <dbReference type="NCBI Taxonomy" id="414052"/>
    <lineage>
        <taxon>Bacteria</taxon>
        <taxon>Pseudomonadati</taxon>
        <taxon>Pseudomonadota</taxon>
        <taxon>Alphaproteobacteria</taxon>
        <taxon>Rhodospirillales</taxon>
        <taxon>Novispirillaceae</taxon>
        <taxon>Caenispirillum</taxon>
    </lineage>
</organism>
<protein>
    <submittedName>
        <fullName evidence="3">Nitric oxide reductase NorD protein</fullName>
    </submittedName>
</protein>
<keyword evidence="4" id="KW-1185">Reference proteome</keyword>
<dbReference type="AlphaFoldDB" id="A0A286GJ68"/>
<dbReference type="InterPro" id="IPR051928">
    <property type="entry name" value="NorD/CobT"/>
</dbReference>
<dbReference type="OrthoDB" id="9758211at2"/>
<dbReference type="RefSeq" id="WP_097279332.1">
    <property type="nucleotide sequence ID" value="NZ_OCNJ01000004.1"/>
</dbReference>
<accession>A0A286GJ68</accession>
<dbReference type="EMBL" id="OCNJ01000004">
    <property type="protein sequence ID" value="SOD95585.1"/>
    <property type="molecule type" value="Genomic_DNA"/>
</dbReference>
<dbReference type="PANTHER" id="PTHR41248">
    <property type="entry name" value="NORD PROTEIN"/>
    <property type="match status" value="1"/>
</dbReference>
<dbReference type="SUPFAM" id="SSF53300">
    <property type="entry name" value="vWA-like"/>
    <property type="match status" value="1"/>
</dbReference>
<dbReference type="InterPro" id="IPR002035">
    <property type="entry name" value="VWF_A"/>
</dbReference>
<proteinExistence type="predicted"/>
<evidence type="ECO:0000313" key="4">
    <source>
        <dbReference type="Proteomes" id="UP000219621"/>
    </source>
</evidence>
<sequence>MFEWLELEEQVGKVWHRLVGDAASYPHHPDAAVTLAEVRPMLGVLFRSLGGGAAVELAAVGQEDSSHRLTWRQRLGMDSEKLPTASLGEATLRLPESLDLFPDPAANRDLYLWLAAFFAASEAPPLVSDGDPLRRDLRFLRAAHRGVAAALAAFPGMRRRYRRLCDDLLAVRPRRPAAEIETLVEQVVQALLSDGAPTAGAAHLWAAVTGPDEALIDGFAAPARYRPFLPVPLWGEVRPGVTQARPQTSPDDDDAQAGKGPEDQRKRKAKRKSLDQADRDDPLILNRFEKILSIAEMVNVNRGKEDDDEEDARKAADDLDEIVVSQNSKKASTRLRLDLDLPPDAVVGGALTGRFTYPEWDYRRETLLPNHCQVLTGTAEEEGEDWQPTDETRRLIRRVRRQFEALRPRMMTFHRQADGDELDLEALVRARVDEQADGTLSDRVYQKTRPFTRDLSVAVLVDVSLSTDAWIDDRRVLDVEKETLSVFLSGLNACGDENAVYTFTSRKRDFVRVQTVKDFDEGFGPQVLRRIAALRPGYYTRIGAAVRHVAAQLDKRPHRNRLLLVLTDGKPNDVDHYEGRFGIEDTRKAILEARRKGLSVFGVTIDKKAQDYFPALFGRGRYAIVGDISRLSRALPRIYQSLSC</sequence>
<dbReference type="PROSITE" id="PS50234">
    <property type="entry name" value="VWFA"/>
    <property type="match status" value="1"/>
</dbReference>
<feature type="domain" description="VWFA" evidence="2">
    <location>
        <begin position="456"/>
        <end position="642"/>
    </location>
</feature>
<gene>
    <name evidence="3" type="ORF">SAMN05421508_104390</name>
</gene>
<dbReference type="Proteomes" id="UP000219621">
    <property type="component" value="Unassembled WGS sequence"/>
</dbReference>
<dbReference type="Pfam" id="PF00092">
    <property type="entry name" value="VWA"/>
    <property type="match status" value="1"/>
</dbReference>
<dbReference type="InterPro" id="IPR036465">
    <property type="entry name" value="vWFA_dom_sf"/>
</dbReference>
<dbReference type="Gene3D" id="3.40.50.410">
    <property type="entry name" value="von Willebrand factor, type A domain"/>
    <property type="match status" value="1"/>
</dbReference>
<feature type="region of interest" description="Disordered" evidence="1">
    <location>
        <begin position="241"/>
        <end position="278"/>
    </location>
</feature>
<evidence type="ECO:0000259" key="2">
    <source>
        <dbReference type="PROSITE" id="PS50234"/>
    </source>
</evidence>
<dbReference type="CDD" id="cd01454">
    <property type="entry name" value="vWA_norD_type"/>
    <property type="match status" value="1"/>
</dbReference>